<feature type="transmembrane region" description="Helical" evidence="7">
    <location>
        <begin position="92"/>
        <end position="110"/>
    </location>
</feature>
<evidence type="ECO:0000259" key="10">
    <source>
        <dbReference type="Pfam" id="PF21088"/>
    </source>
</evidence>
<dbReference type="InterPro" id="IPR011066">
    <property type="entry name" value="MscS_channel_C_sf"/>
</dbReference>
<dbReference type="Proteomes" id="UP000293671">
    <property type="component" value="Unassembled WGS sequence"/>
</dbReference>
<proteinExistence type="inferred from homology"/>
<dbReference type="Gene3D" id="3.30.70.100">
    <property type="match status" value="1"/>
</dbReference>
<accession>A0A4V2FTG1</accession>
<dbReference type="GO" id="GO:0005886">
    <property type="term" value="C:plasma membrane"/>
    <property type="evidence" value="ECO:0007669"/>
    <property type="project" value="UniProtKB-SubCell"/>
</dbReference>
<dbReference type="InterPro" id="IPR010920">
    <property type="entry name" value="LSM_dom_sf"/>
</dbReference>
<evidence type="ECO:0000259" key="9">
    <source>
        <dbReference type="Pfam" id="PF21082"/>
    </source>
</evidence>
<evidence type="ECO:0000256" key="5">
    <source>
        <dbReference type="ARBA" id="ARBA00022989"/>
    </source>
</evidence>
<evidence type="ECO:0000256" key="7">
    <source>
        <dbReference type="SAM" id="Phobius"/>
    </source>
</evidence>
<feature type="transmembrane region" description="Helical" evidence="7">
    <location>
        <begin position="131"/>
        <end position="154"/>
    </location>
</feature>
<feature type="transmembrane region" description="Helical" evidence="7">
    <location>
        <begin position="174"/>
        <end position="196"/>
    </location>
</feature>
<dbReference type="PANTHER" id="PTHR30347">
    <property type="entry name" value="POTASSIUM CHANNEL RELATED"/>
    <property type="match status" value="1"/>
</dbReference>
<keyword evidence="3" id="KW-1003">Cell membrane</keyword>
<feature type="transmembrane region" description="Helical" evidence="7">
    <location>
        <begin position="217"/>
        <end position="250"/>
    </location>
</feature>
<dbReference type="EMBL" id="SHKP01000006">
    <property type="protein sequence ID" value="RZT98015.1"/>
    <property type="molecule type" value="Genomic_DNA"/>
</dbReference>
<dbReference type="InterPro" id="IPR052702">
    <property type="entry name" value="MscS-like_channel"/>
</dbReference>
<dbReference type="RefSeq" id="WP_242616935.1">
    <property type="nucleotide sequence ID" value="NZ_SHKP01000006.1"/>
</dbReference>
<organism evidence="11 12">
    <name type="scientific">Rivibacter subsaxonicus</name>
    <dbReference type="NCBI Taxonomy" id="457575"/>
    <lineage>
        <taxon>Bacteria</taxon>
        <taxon>Pseudomonadati</taxon>
        <taxon>Pseudomonadota</taxon>
        <taxon>Betaproteobacteria</taxon>
        <taxon>Burkholderiales</taxon>
        <taxon>Rivibacter</taxon>
    </lineage>
</organism>
<dbReference type="PANTHER" id="PTHR30347:SF1">
    <property type="entry name" value="MECHANOSENSITIVE CHANNEL MSCK"/>
    <property type="match status" value="1"/>
</dbReference>
<dbReference type="SUPFAM" id="SSF50182">
    <property type="entry name" value="Sm-like ribonucleoproteins"/>
    <property type="match status" value="1"/>
</dbReference>
<evidence type="ECO:0000313" key="12">
    <source>
        <dbReference type="Proteomes" id="UP000293671"/>
    </source>
</evidence>
<protein>
    <submittedName>
        <fullName evidence="11">Mechanosensitive ion channel-like protein</fullName>
    </submittedName>
</protein>
<evidence type="ECO:0000256" key="3">
    <source>
        <dbReference type="ARBA" id="ARBA00022475"/>
    </source>
</evidence>
<dbReference type="AlphaFoldDB" id="A0A4V2FTG1"/>
<comment type="caution">
    <text evidence="11">The sequence shown here is derived from an EMBL/GenBank/DDBJ whole genome shotgun (WGS) entry which is preliminary data.</text>
</comment>
<comment type="similarity">
    <text evidence="2">Belongs to the MscS (TC 1.A.23) family.</text>
</comment>
<evidence type="ECO:0000256" key="6">
    <source>
        <dbReference type="ARBA" id="ARBA00023136"/>
    </source>
</evidence>
<gene>
    <name evidence="11" type="ORF">EV670_2417</name>
</gene>
<evidence type="ECO:0000313" key="11">
    <source>
        <dbReference type="EMBL" id="RZT98015.1"/>
    </source>
</evidence>
<feature type="domain" description="Mechanosensitive ion channel transmembrane helices 2/3" evidence="10">
    <location>
        <begin position="213"/>
        <end position="253"/>
    </location>
</feature>
<dbReference type="Pfam" id="PF00924">
    <property type="entry name" value="MS_channel_2nd"/>
    <property type="match status" value="1"/>
</dbReference>
<feature type="transmembrane region" description="Helical" evidence="7">
    <location>
        <begin position="68"/>
        <end position="86"/>
    </location>
</feature>
<evidence type="ECO:0000256" key="2">
    <source>
        <dbReference type="ARBA" id="ARBA00008017"/>
    </source>
</evidence>
<feature type="transmembrane region" description="Helical" evidence="7">
    <location>
        <begin position="28"/>
        <end position="48"/>
    </location>
</feature>
<evidence type="ECO:0000256" key="4">
    <source>
        <dbReference type="ARBA" id="ARBA00022692"/>
    </source>
</evidence>
<dbReference type="Pfam" id="PF21088">
    <property type="entry name" value="MS_channel_1st"/>
    <property type="match status" value="1"/>
</dbReference>
<dbReference type="SUPFAM" id="SSF82689">
    <property type="entry name" value="Mechanosensitive channel protein MscS (YggB), C-terminal domain"/>
    <property type="match status" value="1"/>
</dbReference>
<dbReference type="InterPro" id="IPR049142">
    <property type="entry name" value="MS_channel_1st"/>
</dbReference>
<dbReference type="InterPro" id="IPR011014">
    <property type="entry name" value="MscS_channel_TM-2"/>
</dbReference>
<reference evidence="11 12" key="1">
    <citation type="submission" date="2019-02" db="EMBL/GenBank/DDBJ databases">
        <title>Genomic Encyclopedia of Type Strains, Phase IV (KMG-IV): sequencing the most valuable type-strain genomes for metagenomic binning, comparative biology and taxonomic classification.</title>
        <authorList>
            <person name="Goeker M."/>
        </authorList>
    </citation>
    <scope>NUCLEOTIDE SEQUENCE [LARGE SCALE GENOMIC DNA]</scope>
    <source>
        <strain evidence="11 12">DSM 19570</strain>
    </source>
</reference>
<evidence type="ECO:0000256" key="1">
    <source>
        <dbReference type="ARBA" id="ARBA00004651"/>
    </source>
</evidence>
<dbReference type="Gene3D" id="2.30.30.60">
    <property type="match status" value="1"/>
</dbReference>
<name>A0A4V2FTG1_9BURK</name>
<keyword evidence="12" id="KW-1185">Reference proteome</keyword>
<evidence type="ECO:0000259" key="8">
    <source>
        <dbReference type="Pfam" id="PF00924"/>
    </source>
</evidence>
<dbReference type="InterPro" id="IPR006685">
    <property type="entry name" value="MscS_channel_2nd"/>
</dbReference>
<keyword evidence="4 7" id="KW-0812">Transmembrane</keyword>
<keyword evidence="6 7" id="KW-0472">Membrane</keyword>
<dbReference type="SUPFAM" id="SSF82861">
    <property type="entry name" value="Mechanosensitive channel protein MscS (YggB), transmembrane region"/>
    <property type="match status" value="1"/>
</dbReference>
<dbReference type="GO" id="GO:0008381">
    <property type="term" value="F:mechanosensitive monoatomic ion channel activity"/>
    <property type="evidence" value="ECO:0007669"/>
    <property type="project" value="UniProtKB-ARBA"/>
</dbReference>
<dbReference type="Pfam" id="PF21082">
    <property type="entry name" value="MS_channel_3rd"/>
    <property type="match status" value="1"/>
</dbReference>
<keyword evidence="5 7" id="KW-1133">Transmembrane helix</keyword>
<comment type="subcellular location">
    <subcellularLocation>
        <location evidence="1">Cell membrane</location>
        <topology evidence="1">Multi-pass membrane protein</topology>
    </subcellularLocation>
</comment>
<feature type="domain" description="Mechanosensitive ion channel MscS C-terminal" evidence="9">
    <location>
        <begin position="330"/>
        <end position="414"/>
    </location>
</feature>
<feature type="domain" description="Mechanosensitive ion channel MscS" evidence="8">
    <location>
        <begin position="255"/>
        <end position="320"/>
    </location>
</feature>
<dbReference type="Gene3D" id="1.10.287.1260">
    <property type="match status" value="1"/>
</dbReference>
<dbReference type="InterPro" id="IPR049278">
    <property type="entry name" value="MS_channel_C"/>
</dbReference>
<dbReference type="InterPro" id="IPR023408">
    <property type="entry name" value="MscS_beta-dom_sf"/>
</dbReference>
<sequence>MNETALTYAARPEDFGVMLRTLANWHTLTHLAILLGCLAGAWLTVYLVRRATTADSPILLGDKPHSGVLFPVLALVFMLVTQRLVYGAVPPLVFRLALPILVSLLILRVAGRVLRAALPDSRAARNFERTLSWAAWIGVILWVTGVLPLVLEWMEQVTWRVGGAKLSLRNVLEAIVNAGIVMVLALWLSAVIEARLMANRSAHLSVRKMLSNATRMLLLFVGLLLALSAAGIDLTALSVFGGALGVGIGFGLQRLASNYVSGFVILAERSVRIGDLITVDTFEGRVTDINTRYTVIRAINGRESIVPNEMLVLQRVENASLADTAVLLSTAFRVVHGTDAAALRPKLVEVASTVPRVMRDEDRTPAVHLSGISPEGLEFTIWFWIADPLNGQGNVRSDLNIAVLELLAREGIEIAASQRIVRVAAIDAAGAEAGTPSPVAPGA</sequence>